<protein>
    <submittedName>
        <fullName evidence="1">Uncharacterized protein</fullName>
    </submittedName>
</protein>
<keyword evidence="2" id="KW-1185">Reference proteome</keyword>
<name>A0A917H322_9MICC</name>
<evidence type="ECO:0000313" key="2">
    <source>
        <dbReference type="Proteomes" id="UP000638848"/>
    </source>
</evidence>
<dbReference type="EMBL" id="BMEQ01000022">
    <property type="protein sequence ID" value="GGG65839.1"/>
    <property type="molecule type" value="Genomic_DNA"/>
</dbReference>
<dbReference type="RefSeq" id="WP_188539064.1">
    <property type="nucleotide sequence ID" value="NZ_BMEQ01000022.1"/>
</dbReference>
<reference evidence="1" key="2">
    <citation type="submission" date="2020-09" db="EMBL/GenBank/DDBJ databases">
        <authorList>
            <person name="Sun Q."/>
            <person name="Zhou Y."/>
        </authorList>
    </citation>
    <scope>NUCLEOTIDE SEQUENCE</scope>
    <source>
        <strain evidence="1">CGMCC 1.12187</strain>
    </source>
</reference>
<sequence length="280" mass="30580">MKDTDYRTMSKRQAAAALEEFLTERPAALQRLRTELAADGLDPNAMLDGTPASLTPLWRWAGTRILEAEAQRSPAAPAAPAAPAPEWPSWARCSPGLDPATPVRIVSLLDGLVSYLGQVITTAAPQAVWKVGYHLQNHPVLTSPLTEMEYFPPGLVGVVANRLRHGVDPHNDARLHSYAQAVITMLRSEHEDALAAPEPLVEVDSDDDDGVFDVGLREDIAHEHSRAVDRMVAELAAQSGVDSAVREDREVLLVSAPDRAAEDLQQWVLAWLRRHIPAVD</sequence>
<dbReference type="Proteomes" id="UP000638848">
    <property type="component" value="Unassembled WGS sequence"/>
</dbReference>
<proteinExistence type="predicted"/>
<reference evidence="1" key="1">
    <citation type="journal article" date="2014" name="Int. J. Syst. Evol. Microbiol.">
        <title>Complete genome sequence of Corynebacterium casei LMG S-19264T (=DSM 44701T), isolated from a smear-ripened cheese.</title>
        <authorList>
            <consortium name="US DOE Joint Genome Institute (JGI-PGF)"/>
            <person name="Walter F."/>
            <person name="Albersmeier A."/>
            <person name="Kalinowski J."/>
            <person name="Ruckert C."/>
        </authorList>
    </citation>
    <scope>NUCLEOTIDE SEQUENCE</scope>
    <source>
        <strain evidence="1">CGMCC 1.12187</strain>
    </source>
</reference>
<evidence type="ECO:0000313" key="1">
    <source>
        <dbReference type="EMBL" id="GGG65839.1"/>
    </source>
</evidence>
<organism evidence="1 2">
    <name type="scientific">Kocuria dechangensis</name>
    <dbReference type="NCBI Taxonomy" id="1176249"/>
    <lineage>
        <taxon>Bacteria</taxon>
        <taxon>Bacillati</taxon>
        <taxon>Actinomycetota</taxon>
        <taxon>Actinomycetes</taxon>
        <taxon>Micrococcales</taxon>
        <taxon>Micrococcaceae</taxon>
        <taxon>Kocuria</taxon>
    </lineage>
</organism>
<dbReference type="AlphaFoldDB" id="A0A917H322"/>
<accession>A0A917H322</accession>
<gene>
    <name evidence="1" type="ORF">GCM10011374_32210</name>
</gene>
<comment type="caution">
    <text evidence="1">The sequence shown here is derived from an EMBL/GenBank/DDBJ whole genome shotgun (WGS) entry which is preliminary data.</text>
</comment>